<dbReference type="EMBL" id="JAUJYN010000011">
    <property type="protein sequence ID" value="KAK1260628.1"/>
    <property type="molecule type" value="Genomic_DNA"/>
</dbReference>
<dbReference type="PANTHER" id="PTHR31210:SF47">
    <property type="entry name" value="OS07G0564800 PROTEIN"/>
    <property type="match status" value="1"/>
</dbReference>
<organism evidence="1 2">
    <name type="scientific">Acorus gramineus</name>
    <name type="common">Dwarf sweet flag</name>
    <dbReference type="NCBI Taxonomy" id="55184"/>
    <lineage>
        <taxon>Eukaryota</taxon>
        <taxon>Viridiplantae</taxon>
        <taxon>Streptophyta</taxon>
        <taxon>Embryophyta</taxon>
        <taxon>Tracheophyta</taxon>
        <taxon>Spermatophyta</taxon>
        <taxon>Magnoliopsida</taxon>
        <taxon>Liliopsida</taxon>
        <taxon>Acoraceae</taxon>
        <taxon>Acorus</taxon>
    </lineage>
</organism>
<reference evidence="1" key="1">
    <citation type="journal article" date="2023" name="Nat. Commun.">
        <title>Diploid and tetraploid genomes of Acorus and the evolution of monocots.</title>
        <authorList>
            <person name="Ma L."/>
            <person name="Liu K.W."/>
            <person name="Li Z."/>
            <person name="Hsiao Y.Y."/>
            <person name="Qi Y."/>
            <person name="Fu T."/>
            <person name="Tang G.D."/>
            <person name="Zhang D."/>
            <person name="Sun W.H."/>
            <person name="Liu D.K."/>
            <person name="Li Y."/>
            <person name="Chen G.Z."/>
            <person name="Liu X.D."/>
            <person name="Liao X.Y."/>
            <person name="Jiang Y.T."/>
            <person name="Yu X."/>
            <person name="Hao Y."/>
            <person name="Huang J."/>
            <person name="Zhao X.W."/>
            <person name="Ke S."/>
            <person name="Chen Y.Y."/>
            <person name="Wu W.L."/>
            <person name="Hsu J.L."/>
            <person name="Lin Y.F."/>
            <person name="Huang M.D."/>
            <person name="Li C.Y."/>
            <person name="Huang L."/>
            <person name="Wang Z.W."/>
            <person name="Zhao X."/>
            <person name="Zhong W.Y."/>
            <person name="Peng D.H."/>
            <person name="Ahmad S."/>
            <person name="Lan S."/>
            <person name="Zhang J.S."/>
            <person name="Tsai W.C."/>
            <person name="Van de Peer Y."/>
            <person name="Liu Z.J."/>
        </authorList>
    </citation>
    <scope>NUCLEOTIDE SEQUENCE</scope>
    <source>
        <strain evidence="1">SCP</strain>
    </source>
</reference>
<evidence type="ECO:0000313" key="2">
    <source>
        <dbReference type="Proteomes" id="UP001179952"/>
    </source>
</evidence>
<proteinExistence type="predicted"/>
<dbReference type="AlphaFoldDB" id="A0AAV9A8Y1"/>
<gene>
    <name evidence="1" type="ORF">QJS04_geneDACA022533</name>
</gene>
<evidence type="ECO:0000313" key="1">
    <source>
        <dbReference type="EMBL" id="KAK1260628.1"/>
    </source>
</evidence>
<dbReference type="InterPro" id="IPR007877">
    <property type="entry name" value="DUF707"/>
</dbReference>
<name>A0AAV9A8Y1_ACOGR</name>
<comment type="caution">
    <text evidence="1">The sequence shown here is derived from an EMBL/GenBank/DDBJ whole genome shotgun (WGS) entry which is preliminary data.</text>
</comment>
<protein>
    <submittedName>
        <fullName evidence="1">Uncharacterized protein</fullName>
    </submittedName>
</protein>
<sequence length="113" mass="12610">MKSEGLEISQPAIDPVQSEVHYKITMHDKTGRVHRGNSKCSNASKEPPCRGLVEGMAPVFSNSAWRCAWQIMQNDHIHGWGMDLKLGYLCTGDHPQKVGIIDSEIIVHRSTKT</sequence>
<dbReference type="Proteomes" id="UP001179952">
    <property type="component" value="Unassembled WGS sequence"/>
</dbReference>
<accession>A0AAV9A8Y1</accession>
<dbReference type="PANTHER" id="PTHR31210">
    <property type="entry name" value="OS06G0731900 PROTEIN"/>
    <property type="match status" value="1"/>
</dbReference>
<keyword evidence="2" id="KW-1185">Reference proteome</keyword>
<reference evidence="1" key="2">
    <citation type="submission" date="2023-06" db="EMBL/GenBank/DDBJ databases">
        <authorList>
            <person name="Ma L."/>
            <person name="Liu K.-W."/>
            <person name="Li Z."/>
            <person name="Hsiao Y.-Y."/>
            <person name="Qi Y."/>
            <person name="Fu T."/>
            <person name="Tang G."/>
            <person name="Zhang D."/>
            <person name="Sun W.-H."/>
            <person name="Liu D.-K."/>
            <person name="Li Y."/>
            <person name="Chen G.-Z."/>
            <person name="Liu X.-D."/>
            <person name="Liao X.-Y."/>
            <person name="Jiang Y.-T."/>
            <person name="Yu X."/>
            <person name="Hao Y."/>
            <person name="Huang J."/>
            <person name="Zhao X.-W."/>
            <person name="Ke S."/>
            <person name="Chen Y.-Y."/>
            <person name="Wu W.-L."/>
            <person name="Hsu J.-L."/>
            <person name="Lin Y.-F."/>
            <person name="Huang M.-D."/>
            <person name="Li C.-Y."/>
            <person name="Huang L."/>
            <person name="Wang Z.-W."/>
            <person name="Zhao X."/>
            <person name="Zhong W.-Y."/>
            <person name="Peng D.-H."/>
            <person name="Ahmad S."/>
            <person name="Lan S."/>
            <person name="Zhang J.-S."/>
            <person name="Tsai W.-C."/>
            <person name="Van De Peer Y."/>
            <person name="Liu Z.-J."/>
        </authorList>
    </citation>
    <scope>NUCLEOTIDE SEQUENCE</scope>
    <source>
        <strain evidence="1">SCP</strain>
        <tissue evidence="1">Leaves</tissue>
    </source>
</reference>
<dbReference type="Pfam" id="PF05212">
    <property type="entry name" value="DUF707"/>
    <property type="match status" value="1"/>
</dbReference>